<dbReference type="EMBL" id="JAWDGP010004556">
    <property type="protein sequence ID" value="KAK3763466.1"/>
    <property type="molecule type" value="Genomic_DNA"/>
</dbReference>
<reference evidence="1" key="1">
    <citation type="journal article" date="2023" name="G3 (Bethesda)">
        <title>A reference genome for the long-term kleptoplast-retaining sea slug Elysia crispata morphotype clarki.</title>
        <authorList>
            <person name="Eastman K.E."/>
            <person name="Pendleton A.L."/>
            <person name="Shaikh M.A."/>
            <person name="Suttiyut T."/>
            <person name="Ogas R."/>
            <person name="Tomko P."/>
            <person name="Gavelis G."/>
            <person name="Widhalm J.R."/>
            <person name="Wisecaver J.H."/>
        </authorList>
    </citation>
    <scope>NUCLEOTIDE SEQUENCE</scope>
    <source>
        <strain evidence="1">ECLA1</strain>
    </source>
</reference>
<gene>
    <name evidence="1" type="ORF">RRG08_056934</name>
</gene>
<evidence type="ECO:0000313" key="1">
    <source>
        <dbReference type="EMBL" id="KAK3763466.1"/>
    </source>
</evidence>
<sequence length="90" mass="9996">MVQVQYSTTRLLNQRKIPRAVSYQSNALLIEQPVPPVIIEVFSRLHKQDTAVENVSPIFGKNLGINIARLKDLGERPNLFPAYVLGVGPG</sequence>
<organism evidence="1 2">
    <name type="scientific">Elysia crispata</name>
    <name type="common">lettuce slug</name>
    <dbReference type="NCBI Taxonomy" id="231223"/>
    <lineage>
        <taxon>Eukaryota</taxon>
        <taxon>Metazoa</taxon>
        <taxon>Spiralia</taxon>
        <taxon>Lophotrochozoa</taxon>
        <taxon>Mollusca</taxon>
        <taxon>Gastropoda</taxon>
        <taxon>Heterobranchia</taxon>
        <taxon>Euthyneura</taxon>
        <taxon>Panpulmonata</taxon>
        <taxon>Sacoglossa</taxon>
        <taxon>Placobranchoidea</taxon>
        <taxon>Plakobranchidae</taxon>
        <taxon>Elysia</taxon>
    </lineage>
</organism>
<name>A0AAE0Z7G2_9GAST</name>
<protein>
    <submittedName>
        <fullName evidence="1">Uncharacterized protein</fullName>
    </submittedName>
</protein>
<accession>A0AAE0Z7G2</accession>
<proteinExistence type="predicted"/>
<evidence type="ECO:0000313" key="2">
    <source>
        <dbReference type="Proteomes" id="UP001283361"/>
    </source>
</evidence>
<dbReference type="Proteomes" id="UP001283361">
    <property type="component" value="Unassembled WGS sequence"/>
</dbReference>
<keyword evidence="2" id="KW-1185">Reference proteome</keyword>
<comment type="caution">
    <text evidence="1">The sequence shown here is derived from an EMBL/GenBank/DDBJ whole genome shotgun (WGS) entry which is preliminary data.</text>
</comment>
<dbReference type="AlphaFoldDB" id="A0AAE0Z7G2"/>